<feature type="transmembrane region" description="Helical" evidence="4">
    <location>
        <begin position="16"/>
        <end position="38"/>
    </location>
</feature>
<dbReference type="InterPro" id="IPR029044">
    <property type="entry name" value="Nucleotide-diphossugar_trans"/>
</dbReference>
<accession>A0A2A9CUW3</accession>
<keyword evidence="4" id="KW-0472">Membrane</keyword>
<dbReference type="EMBL" id="PDJC01000001">
    <property type="protein sequence ID" value="PFG17410.1"/>
    <property type="molecule type" value="Genomic_DNA"/>
</dbReference>
<comment type="caution">
    <text evidence="5">The sequence shown here is derived from an EMBL/GenBank/DDBJ whole genome shotgun (WGS) entry which is preliminary data.</text>
</comment>
<name>A0A2A9CUW3_9ACTN</name>
<proteinExistence type="inferred from homology"/>
<evidence type="ECO:0000256" key="4">
    <source>
        <dbReference type="SAM" id="Phobius"/>
    </source>
</evidence>
<reference evidence="5 6" key="1">
    <citation type="submission" date="2017-10" db="EMBL/GenBank/DDBJ databases">
        <title>Sequencing the genomes of 1000 actinobacteria strains.</title>
        <authorList>
            <person name="Klenk H.-P."/>
        </authorList>
    </citation>
    <scope>NUCLEOTIDE SEQUENCE [LARGE SCALE GENOMIC DNA]</scope>
    <source>
        <strain evidence="5 6">DSM 15597</strain>
    </source>
</reference>
<feature type="transmembrane region" description="Helical" evidence="4">
    <location>
        <begin position="313"/>
        <end position="338"/>
    </location>
</feature>
<dbReference type="Gene3D" id="3.90.550.10">
    <property type="entry name" value="Spore Coat Polysaccharide Biosynthesis Protein SpsA, Chain A"/>
    <property type="match status" value="1"/>
</dbReference>
<evidence type="ECO:0000256" key="3">
    <source>
        <dbReference type="ARBA" id="ARBA00022679"/>
    </source>
</evidence>
<evidence type="ECO:0000256" key="1">
    <source>
        <dbReference type="ARBA" id="ARBA00006739"/>
    </source>
</evidence>
<dbReference type="SUPFAM" id="SSF53448">
    <property type="entry name" value="Nucleotide-diphospho-sugar transferases"/>
    <property type="match status" value="1"/>
</dbReference>
<protein>
    <submittedName>
        <fullName evidence="5">Cellulose synthase/poly-beta-1,6-N-acetylglucosamine synthase-like glycosyltransferase</fullName>
    </submittedName>
</protein>
<dbReference type="CDD" id="cd06438">
    <property type="entry name" value="EpsO_like"/>
    <property type="match status" value="1"/>
</dbReference>
<dbReference type="OrthoDB" id="7431422at2"/>
<dbReference type="AlphaFoldDB" id="A0A2A9CUW3"/>
<keyword evidence="2" id="KW-0328">Glycosyltransferase</keyword>
<organism evidence="5 6">
    <name type="scientific">Propionicimonas paludicola</name>
    <dbReference type="NCBI Taxonomy" id="185243"/>
    <lineage>
        <taxon>Bacteria</taxon>
        <taxon>Bacillati</taxon>
        <taxon>Actinomycetota</taxon>
        <taxon>Actinomycetes</taxon>
        <taxon>Propionibacteriales</taxon>
        <taxon>Nocardioidaceae</taxon>
        <taxon>Propionicimonas</taxon>
    </lineage>
</organism>
<dbReference type="Proteomes" id="UP000226079">
    <property type="component" value="Unassembled WGS sequence"/>
</dbReference>
<evidence type="ECO:0000313" key="5">
    <source>
        <dbReference type="EMBL" id="PFG17410.1"/>
    </source>
</evidence>
<sequence>MGESGCERGRLRKGCALIAVLLTVCTVGLVISGLYGVYQVAVSIRFGGKLPTLPDAEGPAHKFAVLVFARNEEVVIGQLLNSLNDQDYPSDAFQVFVTADNCTDRTAEIAREAGAVVYERSSGGPAGKGAALTWFFQEHFPEGFDACVVFDADNVVDPGYLAAMNRQLAAGNPIAVGYRMGKNPSSSWVAGANTIFWLMQSRFIHLPRAMWNLPCTTVGGTGFMFSLSVLGNNGWQTSSACEDIEFTLKAIANGWHVAFAEDALFFDEQPLTFSQSLIQRYRWSVGTVQLVRTAVPQLLASVRRGQLSAMDGALYIIGVTVGGLSSILWLASVVLGLASGAGVANTLVTLLVGTVVGYLVLLAFSLLVVRLERARWTGMSKAVLGFPVWLFAWSIINVVVLFYRDPTWHIVNHTENLSLAESAQLSSLPGRTS</sequence>
<keyword evidence="6" id="KW-1185">Reference proteome</keyword>
<evidence type="ECO:0000313" key="6">
    <source>
        <dbReference type="Proteomes" id="UP000226079"/>
    </source>
</evidence>
<dbReference type="GO" id="GO:0016757">
    <property type="term" value="F:glycosyltransferase activity"/>
    <property type="evidence" value="ECO:0007669"/>
    <property type="project" value="UniProtKB-KW"/>
</dbReference>
<feature type="transmembrane region" description="Helical" evidence="4">
    <location>
        <begin position="350"/>
        <end position="371"/>
    </location>
</feature>
<gene>
    <name evidence="5" type="ORF">ATK74_1979</name>
</gene>
<keyword evidence="4" id="KW-0812">Transmembrane</keyword>
<evidence type="ECO:0000256" key="2">
    <source>
        <dbReference type="ARBA" id="ARBA00022676"/>
    </source>
</evidence>
<comment type="similarity">
    <text evidence="1">Belongs to the glycosyltransferase 2 family.</text>
</comment>
<dbReference type="PANTHER" id="PTHR43630:SF1">
    <property type="entry name" value="POLY-BETA-1,6-N-ACETYL-D-GLUCOSAMINE SYNTHASE"/>
    <property type="match status" value="1"/>
</dbReference>
<keyword evidence="4" id="KW-1133">Transmembrane helix</keyword>
<dbReference type="Pfam" id="PF13641">
    <property type="entry name" value="Glyco_tranf_2_3"/>
    <property type="match status" value="1"/>
</dbReference>
<keyword evidence="3 5" id="KW-0808">Transferase</keyword>
<dbReference type="PANTHER" id="PTHR43630">
    <property type="entry name" value="POLY-BETA-1,6-N-ACETYL-D-GLUCOSAMINE SYNTHASE"/>
    <property type="match status" value="1"/>
</dbReference>
<feature type="transmembrane region" description="Helical" evidence="4">
    <location>
        <begin position="383"/>
        <end position="403"/>
    </location>
</feature>